<feature type="domain" description="MurNAc-LAA" evidence="4">
    <location>
        <begin position="217"/>
        <end position="340"/>
    </location>
</feature>
<dbReference type="EMBL" id="BAFE01000003">
    <property type="protein sequence ID" value="GAB47118.1"/>
    <property type="molecule type" value="Genomic_DNA"/>
</dbReference>
<dbReference type="Pfam" id="PF01520">
    <property type="entry name" value="Amidase_3"/>
    <property type="match status" value="1"/>
</dbReference>
<dbReference type="GO" id="GO:0009253">
    <property type="term" value="P:peptidoglycan catabolic process"/>
    <property type="evidence" value="ECO:0007669"/>
    <property type="project" value="InterPro"/>
</dbReference>
<dbReference type="PANTHER" id="PTHR30404">
    <property type="entry name" value="N-ACETYLMURAMOYL-L-ALANINE AMIDASE"/>
    <property type="match status" value="1"/>
</dbReference>
<feature type="chain" id="PRO_5039396932" description="MurNAc-LAA domain-containing protein" evidence="3">
    <location>
        <begin position="33"/>
        <end position="345"/>
    </location>
</feature>
<feature type="compositionally biased region" description="Low complexity" evidence="2">
    <location>
        <begin position="61"/>
        <end position="82"/>
    </location>
</feature>
<dbReference type="GO" id="GO:0030288">
    <property type="term" value="C:outer membrane-bounded periplasmic space"/>
    <property type="evidence" value="ECO:0007669"/>
    <property type="project" value="TreeGrafter"/>
</dbReference>
<dbReference type="eggNOG" id="COG0860">
    <property type="taxonomic scope" value="Bacteria"/>
</dbReference>
<feature type="signal peptide" evidence="3">
    <location>
        <begin position="1"/>
        <end position="32"/>
    </location>
</feature>
<organism evidence="5 6">
    <name type="scientific">Mobilicoccus pelagius NBRC 104925</name>
    <dbReference type="NCBI Taxonomy" id="1089455"/>
    <lineage>
        <taxon>Bacteria</taxon>
        <taxon>Bacillati</taxon>
        <taxon>Actinomycetota</taxon>
        <taxon>Actinomycetes</taxon>
        <taxon>Micrococcales</taxon>
        <taxon>Dermatophilaceae</taxon>
        <taxon>Mobilicoccus</taxon>
    </lineage>
</organism>
<dbReference type="Proteomes" id="UP000004367">
    <property type="component" value="Unassembled WGS sequence"/>
</dbReference>
<protein>
    <recommendedName>
        <fullName evidence="4">MurNAc-LAA domain-containing protein</fullName>
    </recommendedName>
</protein>
<gene>
    <name evidence="5" type="ORF">MOPEL_003_01430</name>
</gene>
<evidence type="ECO:0000256" key="2">
    <source>
        <dbReference type="SAM" id="MobiDB-lite"/>
    </source>
</evidence>
<dbReference type="SUPFAM" id="SSF53187">
    <property type="entry name" value="Zn-dependent exopeptidases"/>
    <property type="match status" value="1"/>
</dbReference>
<dbReference type="PROSITE" id="PS51257">
    <property type="entry name" value="PROKAR_LIPOPROTEIN"/>
    <property type="match status" value="1"/>
</dbReference>
<accession>H5UN10</accession>
<proteinExistence type="predicted"/>
<dbReference type="AlphaFoldDB" id="H5UN10"/>
<dbReference type="Gene3D" id="3.40.630.40">
    <property type="entry name" value="Zn-dependent exopeptidases"/>
    <property type="match status" value="1"/>
</dbReference>
<feature type="compositionally biased region" description="Low complexity" evidence="2">
    <location>
        <begin position="91"/>
        <end position="111"/>
    </location>
</feature>
<dbReference type="InterPro" id="IPR002508">
    <property type="entry name" value="MurNAc-LAA_cat"/>
</dbReference>
<evidence type="ECO:0000259" key="4">
    <source>
        <dbReference type="SMART" id="SM00646"/>
    </source>
</evidence>
<dbReference type="SMART" id="SM00646">
    <property type="entry name" value="Ami_3"/>
    <property type="match status" value="1"/>
</dbReference>
<dbReference type="STRING" id="1089455.MOPEL_003_01430"/>
<keyword evidence="1" id="KW-0378">Hydrolase</keyword>
<dbReference type="GO" id="GO:0008745">
    <property type="term" value="F:N-acetylmuramoyl-L-alanine amidase activity"/>
    <property type="evidence" value="ECO:0007669"/>
    <property type="project" value="InterPro"/>
</dbReference>
<dbReference type="CDD" id="cd02696">
    <property type="entry name" value="MurNAc-LAA"/>
    <property type="match status" value="1"/>
</dbReference>
<keyword evidence="6" id="KW-1185">Reference proteome</keyword>
<evidence type="ECO:0000256" key="3">
    <source>
        <dbReference type="SAM" id="SignalP"/>
    </source>
</evidence>
<dbReference type="InterPro" id="IPR050695">
    <property type="entry name" value="N-acetylmuramoyl_amidase_3"/>
</dbReference>
<name>H5UN10_9MICO</name>
<evidence type="ECO:0000313" key="5">
    <source>
        <dbReference type="EMBL" id="GAB47118.1"/>
    </source>
</evidence>
<feature type="region of interest" description="Disordered" evidence="2">
    <location>
        <begin position="31"/>
        <end position="136"/>
    </location>
</feature>
<sequence length="345" mass="35586">MNGRTVGGTMDRRSGQALVLVAAAAMALTACGDPPGGREAGQAVTPSAESWTETVTPSPPDDTTAPSSSTPSKAPASDTATAMPTYRVSDTATPTSAPSATPSASSRTSRAAFERPSRGGVELPPTGTGPLQGRRVVVDPGHNGVYDARINERQVPAGGGRRKACNTSGTANSAMSEHELTWDVASALAADLQSRGATVWLTRPDDRGVGPCVDERAGIGNRVGADLVVSIHADGNTSASARGFHIITSATMKGGPEAESRSQDLARLVRDEMATTGMPISTYLGRRGIDVRSDIAGVNLSEPPAVMLEMGNMRHPRDAALFADRGWRQKTSAALADAVTSSIGR</sequence>
<keyword evidence="3" id="KW-0732">Signal</keyword>
<reference evidence="5 6" key="1">
    <citation type="submission" date="2012-02" db="EMBL/GenBank/DDBJ databases">
        <title>Whole genome shotgun sequence of Mobilicoccus pelagius NBRC 104925.</title>
        <authorList>
            <person name="Yoshida Y."/>
            <person name="Hosoyama A."/>
            <person name="Tsuchikane K."/>
            <person name="Katsumata H."/>
            <person name="Yamazaki S."/>
            <person name="Fujita N."/>
        </authorList>
    </citation>
    <scope>NUCLEOTIDE SEQUENCE [LARGE SCALE GENOMIC DNA]</scope>
    <source>
        <strain evidence="5 6">NBRC 104925</strain>
    </source>
</reference>
<dbReference type="PANTHER" id="PTHR30404:SF0">
    <property type="entry name" value="N-ACETYLMURAMOYL-L-ALANINE AMIDASE AMIC"/>
    <property type="match status" value="1"/>
</dbReference>
<evidence type="ECO:0000256" key="1">
    <source>
        <dbReference type="ARBA" id="ARBA00022801"/>
    </source>
</evidence>
<comment type="caution">
    <text evidence="5">The sequence shown here is derived from an EMBL/GenBank/DDBJ whole genome shotgun (WGS) entry which is preliminary data.</text>
</comment>
<evidence type="ECO:0000313" key="6">
    <source>
        <dbReference type="Proteomes" id="UP000004367"/>
    </source>
</evidence>
<feature type="compositionally biased region" description="Polar residues" evidence="2">
    <location>
        <begin position="44"/>
        <end position="55"/>
    </location>
</feature>